<evidence type="ECO:0000256" key="1">
    <source>
        <dbReference type="SAM" id="Phobius"/>
    </source>
</evidence>
<dbReference type="AlphaFoldDB" id="A0A4S3MQC8"/>
<feature type="transmembrane region" description="Helical" evidence="1">
    <location>
        <begin position="21"/>
        <end position="39"/>
    </location>
</feature>
<evidence type="ECO:0000259" key="2">
    <source>
        <dbReference type="Pfam" id="PF13400"/>
    </source>
</evidence>
<keyword evidence="1" id="KW-1133">Transmembrane helix</keyword>
<name>A0A4S3MQC8_9RHOB</name>
<dbReference type="Pfam" id="PF13400">
    <property type="entry name" value="Tad"/>
    <property type="match status" value="1"/>
</dbReference>
<reference evidence="4 5" key="1">
    <citation type="submission" date="2019-04" db="EMBL/GenBank/DDBJ databases">
        <title>Draft genome sequence of Gemmobacter aestuarii sp. nov.</title>
        <authorList>
            <person name="Hameed A."/>
            <person name="Lin S.-Y."/>
            <person name="Shahina M."/>
            <person name="Lai W.-A."/>
            <person name="Young C.-C."/>
        </authorList>
    </citation>
    <scope>NUCLEOTIDE SEQUENCE [LARGE SCALE GENOMIC DNA]</scope>
    <source>
        <strain evidence="4 5">CC-PW-75</strain>
    </source>
</reference>
<dbReference type="OrthoDB" id="7863619at2"/>
<accession>A0A4S3MQC8</accession>
<feature type="domain" description="Putative Flp pilus-assembly TadG-like N-terminal" evidence="2">
    <location>
        <begin position="18"/>
        <end position="62"/>
    </location>
</feature>
<evidence type="ECO:0000313" key="5">
    <source>
        <dbReference type="Proteomes" id="UP000309450"/>
    </source>
</evidence>
<dbReference type="Proteomes" id="UP000309450">
    <property type="component" value="Unassembled WGS sequence"/>
</dbReference>
<sequence length="438" mass="47208">MRGKIRNQINAFVRKDEGASTVMALFFGFSMLMLSGYAIDLSNAMAVRTQMQVAADAAAHAAILEREFGTPETAVAKALEIAERNMPADRHGFVIEAQDVQFGDYDPATTVFTPDPDATGAVRVIARRTTDRGNPHGNYFLALAGIETMDIVTGSVFVTYRPTCLREGFVAELEVDLQSNNEYRAGFCIHSNNTISLNNNNIFETGTVVSLSDVDNLELPNSGYEQNEGLREALREGTWNIRILERIDNIIAGLYAMDDRFVPDYILGSGMLTLSTTNLNASHFTSGRVHTYDCPTSNGRLSFANGTILRDVVLVTDCQIKMGNQMVLENVVIATTNTASKSIYAPQDLQIGRDDNCAEGGGSQLITMGSVDVAGNLKMYGGQILAKVDVSFAANAGGLHGAAIVAGGTISGTSNMDMGFCGSGMENNFMAEYFRLAI</sequence>
<evidence type="ECO:0000313" key="4">
    <source>
        <dbReference type="EMBL" id="THD84649.1"/>
    </source>
</evidence>
<evidence type="ECO:0000259" key="3">
    <source>
        <dbReference type="Pfam" id="PF25269"/>
    </source>
</evidence>
<proteinExistence type="predicted"/>
<keyword evidence="1" id="KW-0472">Membrane</keyword>
<protein>
    <submittedName>
        <fullName evidence="4">Uncharacterized protein</fullName>
    </submittedName>
</protein>
<dbReference type="RefSeq" id="WP_136393030.1">
    <property type="nucleotide sequence ID" value="NZ_SSND01000001.1"/>
</dbReference>
<keyword evidence="1" id="KW-0812">Transmembrane</keyword>
<dbReference type="EMBL" id="SSND01000001">
    <property type="protein sequence ID" value="THD84649.1"/>
    <property type="molecule type" value="Genomic_DNA"/>
</dbReference>
<dbReference type="InterPro" id="IPR028087">
    <property type="entry name" value="Tad_N"/>
</dbReference>
<comment type="caution">
    <text evidence="4">The sequence shown here is derived from an EMBL/GenBank/DDBJ whole genome shotgun (WGS) entry which is preliminary data.</text>
</comment>
<dbReference type="Pfam" id="PF25269">
    <property type="entry name" value="DUF7867"/>
    <property type="match status" value="1"/>
</dbReference>
<keyword evidence="5" id="KW-1185">Reference proteome</keyword>
<organism evidence="4 5">
    <name type="scientific">Aliigemmobacter aestuarii</name>
    <dbReference type="NCBI Taxonomy" id="1445661"/>
    <lineage>
        <taxon>Bacteria</taxon>
        <taxon>Pseudomonadati</taxon>
        <taxon>Pseudomonadota</taxon>
        <taxon>Alphaproteobacteria</taxon>
        <taxon>Rhodobacterales</taxon>
        <taxon>Paracoccaceae</taxon>
        <taxon>Aliigemmobacter</taxon>
    </lineage>
</organism>
<gene>
    <name evidence="4" type="ORF">E7811_02620</name>
</gene>
<dbReference type="InterPro" id="IPR057189">
    <property type="entry name" value="DUF7867"/>
</dbReference>
<feature type="domain" description="DUF7867" evidence="3">
    <location>
        <begin position="168"/>
        <end position="422"/>
    </location>
</feature>